<proteinExistence type="predicted"/>
<sequence length="746" mass="82034">MAQWGRVGVQIHEIATTFYEKSRKSPVGDGSHLGFVTTVLKQVPNALQPSPPYESFGYLVYEQNGASVLRRASEIMPGDVIVLQDAKLKGHKGLQIYHQNVGAGQAICAIVADYEVKKAKVKVFQANQHVGQESVETASYRLDDLKSGSIKVFRILEAQCVESSSGHRGLNRKVGAMLRRGVRLRDPSLGPCACFMDADDGVFLSSASSSTPYWIFVALSLPPMHYGLPHADLALPTTRKPAVTTMSLLKIPLILVNAVCTYICLTPPNPPAKAEEKSKFSTDTATTDVIPMPLITKTSKILTQSMNAIEITALLVQAYPNAEAAWLLSPLVLPAERLSSSSISITTTFILSVTLMSVAAILRTTCYRHLGRHFTFELSIHEEHKLITDGPYAVVRHPSYTALFIYFAGLVLSMLGDGSWWAEYGILLGFGRILGMMQVGILIGLGYQSWEPTHEDASRADTLKTGATERRWMDMWRLARLTAARCIVSIEINDSYRYASPSSCHQSSGVPLIDSGMIATKWHIAITTTELDRQYLTPPALPTMLKRLVLILNSIATYAVVTPPNPPPEASERAKFGKEKGGRMFVLLGDVAKIVFCSLNFFEALLISLASADEISWLPARLGAFVEVAREKGVNPGITAIFLLGSALICGAGLLRVTCYRYLGRQFTFELALRKGHKLVTGGPYAFVRHPAYTGSLMFVAGAVLVFLVDEGCLTPTEDNIMRKEFGEEWVQWARRTPYKMIPYIF</sequence>
<gene>
    <name evidence="1" type="ORF">NM688_g6412</name>
</gene>
<evidence type="ECO:0000313" key="1">
    <source>
        <dbReference type="EMBL" id="KAJ3539122.1"/>
    </source>
</evidence>
<organism evidence="1 2">
    <name type="scientific">Phlebia brevispora</name>
    <dbReference type="NCBI Taxonomy" id="194682"/>
    <lineage>
        <taxon>Eukaryota</taxon>
        <taxon>Fungi</taxon>
        <taxon>Dikarya</taxon>
        <taxon>Basidiomycota</taxon>
        <taxon>Agaricomycotina</taxon>
        <taxon>Agaricomycetes</taxon>
        <taxon>Polyporales</taxon>
        <taxon>Meruliaceae</taxon>
        <taxon>Phlebia</taxon>
    </lineage>
</organism>
<accession>A0ACC1SG97</accession>
<keyword evidence="2" id="KW-1185">Reference proteome</keyword>
<name>A0ACC1SG97_9APHY</name>
<evidence type="ECO:0000313" key="2">
    <source>
        <dbReference type="Proteomes" id="UP001148662"/>
    </source>
</evidence>
<reference evidence="1" key="1">
    <citation type="submission" date="2022-07" db="EMBL/GenBank/DDBJ databases">
        <title>Genome Sequence of Phlebia brevispora.</title>
        <authorList>
            <person name="Buettner E."/>
        </authorList>
    </citation>
    <scope>NUCLEOTIDE SEQUENCE</scope>
    <source>
        <strain evidence="1">MPL23</strain>
    </source>
</reference>
<dbReference type="EMBL" id="JANHOG010001318">
    <property type="protein sequence ID" value="KAJ3539122.1"/>
    <property type="molecule type" value="Genomic_DNA"/>
</dbReference>
<dbReference type="Proteomes" id="UP001148662">
    <property type="component" value="Unassembled WGS sequence"/>
</dbReference>
<comment type="caution">
    <text evidence="1">The sequence shown here is derived from an EMBL/GenBank/DDBJ whole genome shotgun (WGS) entry which is preliminary data.</text>
</comment>
<protein>
    <submittedName>
        <fullName evidence="1">Uncharacterized protein</fullName>
    </submittedName>
</protein>